<comment type="caution">
    <text evidence="2">The sequence shown here is derived from an EMBL/GenBank/DDBJ whole genome shotgun (WGS) entry which is preliminary data.</text>
</comment>
<organism evidence="2 3">
    <name type="scientific">Candidatus Accumulibacter adjunctus</name>
    <dbReference type="NCBI Taxonomy" id="1454001"/>
    <lineage>
        <taxon>Bacteria</taxon>
        <taxon>Pseudomonadati</taxon>
        <taxon>Pseudomonadota</taxon>
        <taxon>Betaproteobacteria</taxon>
        <taxon>Candidatus Accumulibacter</taxon>
    </lineage>
</organism>
<dbReference type="STRING" id="1454001.AW08_01935"/>
<dbReference type="PATRIC" id="fig|1454001.3.peg.1934"/>
<proteinExistence type="predicted"/>
<sequence>MSSRLVHWLVAGALWLAASLALASELPPKPGERDLCPVCGMLVSRYPHWIAVVAYRDGRAHFFDGAKDLFKYLGNLPRHAPGRSTADIASLWVTEYYGLSRIDARRAFYVIGSDVPGPMGHEFVPFATRADAEEFLREHRGRRMVTFGEATAELAARLDKGVFD</sequence>
<protein>
    <submittedName>
        <fullName evidence="2">NosL</fullName>
    </submittedName>
</protein>
<feature type="signal peptide" evidence="1">
    <location>
        <begin position="1"/>
        <end position="23"/>
    </location>
</feature>
<evidence type="ECO:0000313" key="2">
    <source>
        <dbReference type="EMBL" id="EXI67672.1"/>
    </source>
</evidence>
<dbReference type="PANTHER" id="PTHR41247:SF1">
    <property type="entry name" value="HTH-TYPE TRANSCRIPTIONAL REPRESSOR YCNK"/>
    <property type="match status" value="1"/>
</dbReference>
<feature type="chain" id="PRO_5001462436" evidence="1">
    <location>
        <begin position="24"/>
        <end position="164"/>
    </location>
</feature>
<gene>
    <name evidence="2" type="ORF">AW08_01935</name>
</gene>
<dbReference type="EMBL" id="JFAX01000009">
    <property type="protein sequence ID" value="EXI67672.1"/>
    <property type="molecule type" value="Genomic_DNA"/>
</dbReference>
<name>A0A011NSW0_9PROT</name>
<evidence type="ECO:0000256" key="1">
    <source>
        <dbReference type="SAM" id="SignalP"/>
    </source>
</evidence>
<evidence type="ECO:0000313" key="3">
    <source>
        <dbReference type="Proteomes" id="UP000020218"/>
    </source>
</evidence>
<dbReference type="Pfam" id="PF05573">
    <property type="entry name" value="NosL"/>
    <property type="match status" value="1"/>
</dbReference>
<dbReference type="InterPro" id="IPR008719">
    <property type="entry name" value="N2O_reductase_NosL"/>
</dbReference>
<keyword evidence="3" id="KW-1185">Reference proteome</keyword>
<dbReference type="AlphaFoldDB" id="A0A011NSW0"/>
<keyword evidence="1" id="KW-0732">Signal</keyword>
<dbReference type="Proteomes" id="UP000020218">
    <property type="component" value="Unassembled WGS sequence"/>
</dbReference>
<dbReference type="PANTHER" id="PTHR41247">
    <property type="entry name" value="HTH-TYPE TRANSCRIPTIONAL REPRESSOR YCNK"/>
    <property type="match status" value="1"/>
</dbReference>
<accession>A0A011NSW0</accession>
<dbReference type="SUPFAM" id="SSF160387">
    <property type="entry name" value="NosL/MerB-like"/>
    <property type="match status" value="1"/>
</dbReference>
<dbReference type="Gene3D" id="3.30.70.2050">
    <property type="match status" value="1"/>
</dbReference>
<reference evidence="2" key="1">
    <citation type="submission" date="2014-02" db="EMBL/GenBank/DDBJ databases">
        <title>Expanding our view of genomic diversity in Candidatus Accumulibacter clades.</title>
        <authorList>
            <person name="Skennerton C.T."/>
            <person name="Barr J.J."/>
            <person name="Slater F.R."/>
            <person name="Bond P.L."/>
            <person name="Tyson G.W."/>
        </authorList>
    </citation>
    <scope>NUCLEOTIDE SEQUENCE [LARGE SCALE GENOMIC DNA]</scope>
</reference>